<reference evidence="2" key="1">
    <citation type="submission" date="2015-11" db="EMBL/GenBank/DDBJ databases">
        <title>De novo transcriptome assembly of four potential Pierce s Disease insect vectors from Arizona vineyards.</title>
        <authorList>
            <person name="Tassone E.E."/>
        </authorList>
    </citation>
    <scope>NUCLEOTIDE SEQUENCE</scope>
</reference>
<feature type="transmembrane region" description="Helical" evidence="1">
    <location>
        <begin position="121"/>
        <end position="143"/>
    </location>
</feature>
<keyword evidence="1" id="KW-0812">Transmembrane</keyword>
<evidence type="ECO:0000256" key="1">
    <source>
        <dbReference type="SAM" id="Phobius"/>
    </source>
</evidence>
<feature type="transmembrane region" description="Helical" evidence="1">
    <location>
        <begin position="69"/>
        <end position="89"/>
    </location>
</feature>
<feature type="transmembrane region" description="Helical" evidence="1">
    <location>
        <begin position="36"/>
        <end position="57"/>
    </location>
</feature>
<evidence type="ECO:0000313" key="2">
    <source>
        <dbReference type="EMBL" id="JAS60851.1"/>
    </source>
</evidence>
<gene>
    <name evidence="2" type="ORF">g.8254</name>
</gene>
<accession>A0A1B6GEK9</accession>
<keyword evidence="1" id="KW-0472">Membrane</keyword>
<feature type="transmembrane region" description="Helical" evidence="1">
    <location>
        <begin position="163"/>
        <end position="180"/>
    </location>
</feature>
<dbReference type="EMBL" id="GECZ01008918">
    <property type="protein sequence ID" value="JAS60851.1"/>
    <property type="molecule type" value="Transcribed_RNA"/>
</dbReference>
<feature type="transmembrane region" description="Helical" evidence="1">
    <location>
        <begin position="95"/>
        <end position="114"/>
    </location>
</feature>
<keyword evidence="1" id="KW-1133">Transmembrane helix</keyword>
<name>A0A1B6GEK9_9HEMI</name>
<protein>
    <submittedName>
        <fullName evidence="2">Uncharacterized protein</fullName>
    </submittedName>
</protein>
<proteinExistence type="predicted"/>
<sequence>MADNQFNIALSHGALAASSGWSLVQCMDLKFARVAFGLYLVNGVVGLVTYAVLQSVVNEEILKKVVTDLNWLCYIFCLPLIVAELYRLSGAEVDTVVYAALPLCILFTYNITALDFYNMACIYGVLVSTSPPLGTMVALSYALMYVFSRSVPHVVVDNVPCPLCQYCVAVMNLLTVWMLLSERQKKYS</sequence>
<dbReference type="AlphaFoldDB" id="A0A1B6GEK9"/>
<organism evidence="2">
    <name type="scientific">Cuerna arida</name>
    <dbReference type="NCBI Taxonomy" id="1464854"/>
    <lineage>
        <taxon>Eukaryota</taxon>
        <taxon>Metazoa</taxon>
        <taxon>Ecdysozoa</taxon>
        <taxon>Arthropoda</taxon>
        <taxon>Hexapoda</taxon>
        <taxon>Insecta</taxon>
        <taxon>Pterygota</taxon>
        <taxon>Neoptera</taxon>
        <taxon>Paraneoptera</taxon>
        <taxon>Hemiptera</taxon>
        <taxon>Auchenorrhyncha</taxon>
        <taxon>Membracoidea</taxon>
        <taxon>Cicadellidae</taxon>
        <taxon>Cicadellinae</taxon>
        <taxon>Proconiini</taxon>
        <taxon>Cuerna</taxon>
    </lineage>
</organism>